<keyword evidence="5" id="KW-1185">Reference proteome</keyword>
<dbReference type="InterPro" id="IPR055450">
    <property type="entry name" value="AP5Z1_ARM"/>
</dbReference>
<accession>A0A067QZI7</accession>
<gene>
    <name evidence="4" type="ORF">L798_11231</name>
</gene>
<feature type="domain" description="AP-5 complex subunit zeta-1 ARM repeats" evidence="1">
    <location>
        <begin position="276"/>
        <end position="398"/>
    </location>
</feature>
<feature type="domain" description="AP-5 complex subunit zeta-1 N-terminal TPR" evidence="2">
    <location>
        <begin position="65"/>
        <end position="241"/>
    </location>
</feature>
<dbReference type="Pfam" id="PF25154">
    <property type="entry name" value="TPR_AP5Z1_C"/>
    <property type="match status" value="1"/>
</dbReference>
<evidence type="ECO:0000259" key="2">
    <source>
        <dbReference type="Pfam" id="PF25153"/>
    </source>
</evidence>
<dbReference type="OrthoDB" id="744564at2759"/>
<dbReference type="eggNOG" id="ENOG502QVBK">
    <property type="taxonomic scope" value="Eukaryota"/>
</dbReference>
<dbReference type="GO" id="GO:0044599">
    <property type="term" value="C:AP-5 adaptor complex"/>
    <property type="evidence" value="ECO:0007669"/>
    <property type="project" value="InterPro"/>
</dbReference>
<dbReference type="InterPro" id="IPR056857">
    <property type="entry name" value="TPR_AP5Z1_N"/>
</dbReference>
<organism evidence="4 5">
    <name type="scientific">Zootermopsis nevadensis</name>
    <name type="common">Dampwood termite</name>
    <dbReference type="NCBI Taxonomy" id="136037"/>
    <lineage>
        <taxon>Eukaryota</taxon>
        <taxon>Metazoa</taxon>
        <taxon>Ecdysozoa</taxon>
        <taxon>Arthropoda</taxon>
        <taxon>Hexapoda</taxon>
        <taxon>Insecta</taxon>
        <taxon>Pterygota</taxon>
        <taxon>Neoptera</taxon>
        <taxon>Polyneoptera</taxon>
        <taxon>Dictyoptera</taxon>
        <taxon>Blattodea</taxon>
        <taxon>Blattoidea</taxon>
        <taxon>Termitoidae</taxon>
        <taxon>Termopsidae</taxon>
        <taxon>Zootermopsis</taxon>
    </lineage>
</organism>
<dbReference type="STRING" id="136037.A0A067QZI7"/>
<dbReference type="Proteomes" id="UP000027135">
    <property type="component" value="Unassembled WGS sequence"/>
</dbReference>
<dbReference type="Pfam" id="PF25153">
    <property type="entry name" value="TPR_AP5Z1"/>
    <property type="match status" value="1"/>
</dbReference>
<evidence type="ECO:0000259" key="3">
    <source>
        <dbReference type="Pfam" id="PF25154"/>
    </source>
</evidence>
<name>A0A067QZI7_ZOONE</name>
<reference evidence="4 5" key="1">
    <citation type="journal article" date="2014" name="Nat. Commun.">
        <title>Molecular traces of alternative social organization in a termite genome.</title>
        <authorList>
            <person name="Terrapon N."/>
            <person name="Li C."/>
            <person name="Robertson H.M."/>
            <person name="Ji L."/>
            <person name="Meng X."/>
            <person name="Booth W."/>
            <person name="Chen Z."/>
            <person name="Childers C.P."/>
            <person name="Glastad K.M."/>
            <person name="Gokhale K."/>
            <person name="Gowin J."/>
            <person name="Gronenberg W."/>
            <person name="Hermansen R.A."/>
            <person name="Hu H."/>
            <person name="Hunt B.G."/>
            <person name="Huylmans A.K."/>
            <person name="Khalil S.M."/>
            <person name="Mitchell R.D."/>
            <person name="Munoz-Torres M.C."/>
            <person name="Mustard J.A."/>
            <person name="Pan H."/>
            <person name="Reese J.T."/>
            <person name="Scharf M.E."/>
            <person name="Sun F."/>
            <person name="Vogel H."/>
            <person name="Xiao J."/>
            <person name="Yang W."/>
            <person name="Yang Z."/>
            <person name="Yang Z."/>
            <person name="Zhou J."/>
            <person name="Zhu J."/>
            <person name="Brent C.S."/>
            <person name="Elsik C.G."/>
            <person name="Goodisman M.A."/>
            <person name="Liberles D.A."/>
            <person name="Roe R.M."/>
            <person name="Vargo E.L."/>
            <person name="Vilcinskas A."/>
            <person name="Wang J."/>
            <person name="Bornberg-Bauer E."/>
            <person name="Korb J."/>
            <person name="Zhang G."/>
            <person name="Liebig J."/>
        </authorList>
    </citation>
    <scope>NUCLEOTIDE SEQUENCE [LARGE SCALE GENOMIC DNA]</scope>
    <source>
        <tissue evidence="4">Whole organism</tissue>
    </source>
</reference>
<dbReference type="InterPro" id="IPR028222">
    <property type="entry name" value="AP5Z1"/>
</dbReference>
<protein>
    <recommendedName>
        <fullName evidence="6">AP-5 complex subunit zeta-1</fullName>
    </recommendedName>
</protein>
<feature type="domain" description="AP-5 complex subunit zeta-1 C-terminal TPR" evidence="3">
    <location>
        <begin position="410"/>
        <end position="731"/>
    </location>
</feature>
<dbReference type="AlphaFoldDB" id="A0A067QZI7"/>
<sequence length="751" mass="84526">MKTCVEVVIHYKSLPDHHLQELWSQIYKRGVKGEILRDILMFYFQHKVFSPPPHESYDVLVAFSAKDISKKMKTVIFQILEEICPCVESSIVETLSFSANNSASVELLNCILVGGFIPLLDESAMERLFGLLSGEVLTTEESGKLLLFLCEVVPRHQTVMSQNYITRFNKQMIVWMQNTRFSPVTSSQFFNRLDTRSMSEVDGSPAGEYFTALTLSGSFSKSQVMNVHTFSILRKWLEQAGDASEIQHLFEAVGEYCNVLVEQCFRPAYKQHDTALQKAILCEVLDVLNQLVQLDSSQGSQILQVVKRIQTNVTEKFKSDHCDISIFVRLLHFLLNFGAITGYNPQHFCSQFFGDIVYRSYSSELAAFDIATFILENQVKMALLQQQLTQKYFPNLLKLIAYHPASLVEEFVELISTFVVPATTVEVFHSLIDLPALSATLCLHQAPAVLQLDQNAGSAGPQWMSLLETVHSPAFQPVFSFMLRMESGKGNAFDGIGTYLDILGELSSYPLVVTCSQVVPLLLDAFFSEVQSKADPQVLVVLIPAMLERLKFVYRVPGYQEAICRTVLHHFRTILKICPELVFTAQTNFLQFISVLDNSQKYSQFYMHIVWAVGEYASSSYSKQCSHELLVKYYEVLECAVYETLSVISVQEKNIPFKLLNIASASLAKLASRCQDLIPRVLLCLRKVGTQVNTGLPNANKSDKKIVYDRVEELVCLLSNPNIASIILSSTHTNDPAITAVVRVLSHFADS</sequence>
<dbReference type="PANTHER" id="PTHR46488:SF1">
    <property type="entry name" value="AP-5 COMPLEX SUBUNIT ZETA-1"/>
    <property type="match status" value="1"/>
</dbReference>
<dbReference type="InterPro" id="IPR056856">
    <property type="entry name" value="TPR_AP5Z1_C"/>
</dbReference>
<dbReference type="OMA" id="LEKPFMK"/>
<evidence type="ECO:0000313" key="4">
    <source>
        <dbReference type="EMBL" id="KDR14925.1"/>
    </source>
</evidence>
<proteinExistence type="predicted"/>
<dbReference type="InParanoid" id="A0A067QZI7"/>
<dbReference type="Pfam" id="PF14764">
    <property type="entry name" value="SPG48"/>
    <property type="match status" value="1"/>
</dbReference>
<evidence type="ECO:0000313" key="5">
    <source>
        <dbReference type="Proteomes" id="UP000027135"/>
    </source>
</evidence>
<dbReference type="EMBL" id="KK852855">
    <property type="protein sequence ID" value="KDR14925.1"/>
    <property type="molecule type" value="Genomic_DNA"/>
</dbReference>
<evidence type="ECO:0000259" key="1">
    <source>
        <dbReference type="Pfam" id="PF14764"/>
    </source>
</evidence>
<evidence type="ECO:0008006" key="6">
    <source>
        <dbReference type="Google" id="ProtNLM"/>
    </source>
</evidence>
<dbReference type="PANTHER" id="PTHR46488">
    <property type="entry name" value="AP-5 COMPLEX SUBUNIT ZETA-1"/>
    <property type="match status" value="1"/>
</dbReference>